<organism evidence="2 3">
    <name type="scientific">Pristionchus fissidentatus</name>
    <dbReference type="NCBI Taxonomy" id="1538716"/>
    <lineage>
        <taxon>Eukaryota</taxon>
        <taxon>Metazoa</taxon>
        <taxon>Ecdysozoa</taxon>
        <taxon>Nematoda</taxon>
        <taxon>Chromadorea</taxon>
        <taxon>Rhabditida</taxon>
        <taxon>Rhabditina</taxon>
        <taxon>Diplogasteromorpha</taxon>
        <taxon>Diplogasteroidea</taxon>
        <taxon>Neodiplogasteridae</taxon>
        <taxon>Pristionchus</taxon>
    </lineage>
</organism>
<comment type="caution">
    <text evidence="2">The sequence shown here is derived from an EMBL/GenBank/DDBJ whole genome shotgun (WGS) entry which is preliminary data.</text>
</comment>
<proteinExistence type="predicted"/>
<feature type="non-terminal residue" evidence="2">
    <location>
        <position position="1"/>
    </location>
</feature>
<protein>
    <submittedName>
        <fullName evidence="2">Uncharacterized protein</fullName>
    </submittedName>
</protein>
<accession>A0AAV5WNE4</accession>
<dbReference type="AlphaFoldDB" id="A0AAV5WNE4"/>
<sequence length="95" mass="10792">YGVSVSAYIFRDYLDALCPFRRIPPDVPFRRGDSVFVSHVHFAMVKLAKINGSTPSYHLSSLLSFSQHESSQGRGRRSSPVRLSEDIWCSSESRR</sequence>
<evidence type="ECO:0000256" key="1">
    <source>
        <dbReference type="SAM" id="MobiDB-lite"/>
    </source>
</evidence>
<evidence type="ECO:0000313" key="2">
    <source>
        <dbReference type="EMBL" id="GMT31332.1"/>
    </source>
</evidence>
<gene>
    <name evidence="2" type="ORF">PFISCL1PPCAC_22629</name>
</gene>
<evidence type="ECO:0000313" key="3">
    <source>
        <dbReference type="Proteomes" id="UP001432322"/>
    </source>
</evidence>
<reference evidence="2" key="1">
    <citation type="submission" date="2023-10" db="EMBL/GenBank/DDBJ databases">
        <title>Genome assembly of Pristionchus species.</title>
        <authorList>
            <person name="Yoshida K."/>
            <person name="Sommer R.J."/>
        </authorList>
    </citation>
    <scope>NUCLEOTIDE SEQUENCE</scope>
    <source>
        <strain evidence="2">RS5133</strain>
    </source>
</reference>
<dbReference type="Proteomes" id="UP001432322">
    <property type="component" value="Unassembled WGS sequence"/>
</dbReference>
<dbReference type="EMBL" id="BTSY01000006">
    <property type="protein sequence ID" value="GMT31332.1"/>
    <property type="molecule type" value="Genomic_DNA"/>
</dbReference>
<name>A0AAV5WNE4_9BILA</name>
<feature type="region of interest" description="Disordered" evidence="1">
    <location>
        <begin position="67"/>
        <end position="95"/>
    </location>
</feature>
<keyword evidence="3" id="KW-1185">Reference proteome</keyword>